<dbReference type="Proteomes" id="UP000184035">
    <property type="component" value="Unassembled WGS sequence"/>
</dbReference>
<dbReference type="PANTHER" id="PTHR37955:SF1">
    <property type="entry name" value="DEP DOMAIN-CONTAINING PROTEIN"/>
    <property type="match status" value="1"/>
</dbReference>
<feature type="transmembrane region" description="Helical" evidence="5">
    <location>
        <begin position="70"/>
        <end position="91"/>
    </location>
</feature>
<accession>A0A1M4XDL3</accession>
<keyword evidence="2 5" id="KW-0812">Transmembrane</keyword>
<dbReference type="GO" id="GO:0046583">
    <property type="term" value="F:monoatomic cation efflux transmembrane transporter activity"/>
    <property type="evidence" value="ECO:0007669"/>
    <property type="project" value="TreeGrafter"/>
</dbReference>
<dbReference type="Gene3D" id="1.50.10.150">
    <property type="entry name" value="Voltage-dependent anion channel"/>
    <property type="match status" value="1"/>
</dbReference>
<evidence type="ECO:0000313" key="7">
    <source>
        <dbReference type="Proteomes" id="UP000184035"/>
    </source>
</evidence>
<evidence type="ECO:0000256" key="3">
    <source>
        <dbReference type="ARBA" id="ARBA00022989"/>
    </source>
</evidence>
<dbReference type="CDD" id="cd09325">
    <property type="entry name" value="TDT_C4-dicarb_trans"/>
    <property type="match status" value="1"/>
</dbReference>
<reference evidence="6 7" key="1">
    <citation type="submission" date="2016-11" db="EMBL/GenBank/DDBJ databases">
        <authorList>
            <person name="Jaros S."/>
            <person name="Januszkiewicz K."/>
            <person name="Wedrychowicz H."/>
        </authorList>
    </citation>
    <scope>NUCLEOTIDE SEQUENCE [LARGE SCALE GENOMIC DNA]</scope>
    <source>
        <strain evidence="6 7">DSM 2631</strain>
    </source>
</reference>
<keyword evidence="7" id="KW-1185">Reference proteome</keyword>
<evidence type="ECO:0000256" key="4">
    <source>
        <dbReference type="ARBA" id="ARBA00023136"/>
    </source>
</evidence>
<dbReference type="InterPro" id="IPR038665">
    <property type="entry name" value="Voltage-dep_anion_channel_sf"/>
</dbReference>
<dbReference type="PANTHER" id="PTHR37955">
    <property type="entry name" value="TELLURITE RESISTANCE PROTEIN TEHA"/>
    <property type="match status" value="1"/>
</dbReference>
<gene>
    <name evidence="6" type="ORF">SAMN05443638_11739</name>
</gene>
<feature type="transmembrane region" description="Helical" evidence="5">
    <location>
        <begin position="97"/>
        <end position="119"/>
    </location>
</feature>
<dbReference type="Pfam" id="PF03595">
    <property type="entry name" value="SLAC1"/>
    <property type="match status" value="1"/>
</dbReference>
<name>A0A1M4XDL3_9CLOT</name>
<evidence type="ECO:0000256" key="2">
    <source>
        <dbReference type="ARBA" id="ARBA00022692"/>
    </source>
</evidence>
<dbReference type="RefSeq" id="WP_072896543.1">
    <property type="nucleotide sequence ID" value="NZ_FQVM01000017.1"/>
</dbReference>
<proteinExistence type="predicted"/>
<feature type="transmembrane region" description="Helical" evidence="5">
    <location>
        <begin position="131"/>
        <end position="152"/>
    </location>
</feature>
<feature type="transmembrane region" description="Helical" evidence="5">
    <location>
        <begin position="244"/>
        <end position="265"/>
    </location>
</feature>
<dbReference type="STRING" id="1533.SAMN05443638_11739"/>
<feature type="transmembrane region" description="Helical" evidence="5">
    <location>
        <begin position="214"/>
        <end position="232"/>
    </location>
</feature>
<organism evidence="6 7">
    <name type="scientific">Clostridium fallax</name>
    <dbReference type="NCBI Taxonomy" id="1533"/>
    <lineage>
        <taxon>Bacteria</taxon>
        <taxon>Bacillati</taxon>
        <taxon>Bacillota</taxon>
        <taxon>Clostridia</taxon>
        <taxon>Eubacteriales</taxon>
        <taxon>Clostridiaceae</taxon>
        <taxon>Clostridium</taxon>
    </lineage>
</organism>
<feature type="transmembrane region" description="Helical" evidence="5">
    <location>
        <begin position="12"/>
        <end position="34"/>
    </location>
</feature>
<feature type="transmembrane region" description="Helical" evidence="5">
    <location>
        <begin position="158"/>
        <end position="176"/>
    </location>
</feature>
<dbReference type="InterPro" id="IPR052951">
    <property type="entry name" value="Tellurite_res_ion_channel"/>
</dbReference>
<keyword evidence="4 5" id="KW-0472">Membrane</keyword>
<keyword evidence="3 5" id="KW-1133">Transmembrane helix</keyword>
<feature type="transmembrane region" description="Helical" evidence="5">
    <location>
        <begin position="188"/>
        <end position="208"/>
    </location>
</feature>
<dbReference type="GO" id="GO:0005886">
    <property type="term" value="C:plasma membrane"/>
    <property type="evidence" value="ECO:0007669"/>
    <property type="project" value="TreeGrafter"/>
</dbReference>
<feature type="transmembrane region" description="Helical" evidence="5">
    <location>
        <begin position="285"/>
        <end position="302"/>
    </location>
</feature>
<feature type="transmembrane region" description="Helical" evidence="5">
    <location>
        <begin position="40"/>
        <end position="58"/>
    </location>
</feature>
<dbReference type="AlphaFoldDB" id="A0A1M4XDL3"/>
<evidence type="ECO:0000256" key="5">
    <source>
        <dbReference type="SAM" id="Phobius"/>
    </source>
</evidence>
<dbReference type="OrthoDB" id="309023at2"/>
<dbReference type="InterPro" id="IPR004695">
    <property type="entry name" value="SLAC1/Mae1/Ssu1/TehA"/>
</dbReference>
<evidence type="ECO:0000313" key="6">
    <source>
        <dbReference type="EMBL" id="SHE91342.1"/>
    </source>
</evidence>
<evidence type="ECO:0000256" key="1">
    <source>
        <dbReference type="ARBA" id="ARBA00004141"/>
    </source>
</evidence>
<protein>
    <submittedName>
        <fullName evidence="6">Exfoliative toxin A/B</fullName>
    </submittedName>
</protein>
<comment type="subcellular location">
    <subcellularLocation>
        <location evidence="1">Membrane</location>
        <topology evidence="1">Multi-pass membrane protein</topology>
    </subcellularLocation>
</comment>
<dbReference type="EMBL" id="FQVM01000017">
    <property type="protein sequence ID" value="SHE91342.1"/>
    <property type="molecule type" value="Genomic_DNA"/>
</dbReference>
<sequence>MASFIQKLETYPVGICGASLAFITLSNCWSINGISFLKPLALIVAIIAVLVKILRIISHHETIWSELKDPILGSLYPTIDMVVFLIAASLLKSTPTFAKILWLSCIIFHGIIFILFIYLRSKDFNFKDMVPSWFVVFIGVAVGTVSSTGMGFPNIAKALFYFGFFWYTVMWPLMLYRIIKYPLNDNQLTSIGIMGAPASLCLVAYLTAFQSYNSVIIIFLTLTSIFNICIVYSKLPNLLKKEFIPGHAALTFPLAISILAMYKMYNYARTTGFVFSEIFKIIGDIQIIVGTYVILYVLYNFGKRFFFRLREI</sequence>